<dbReference type="EMBL" id="ML208639">
    <property type="protein sequence ID" value="TFK61665.1"/>
    <property type="molecule type" value="Genomic_DNA"/>
</dbReference>
<sequence>MYHCKDCFYKRPLCKDCIKHEHVNHPFHRIRKWEGTHFSACSLEALEMELYLGHGGTRCPNLSARGGYKARRFTLVHTNGIHQMAVHFCQCLNHLDEPYQLLRAQLFPPTLERPKTVFTFEFLDDFHVHSLTSKKSMYDYLDAVQRKTDAVFPDDVADRYKEAHRADRVWRYLALVRRSGQAHGIDDHLTHRRPNSLAVRCPACPEPGFNLDQTVLDLAKPSDMHKYTYFICMDGNYRLQQSFKTSQNSDPNDVALNNGNAYFVNDAIYKKYLKLVGLDDSVEFFNTPGSEPLYN</sequence>
<evidence type="ECO:0000313" key="2">
    <source>
        <dbReference type="Proteomes" id="UP000308600"/>
    </source>
</evidence>
<gene>
    <name evidence="1" type="ORF">BDN72DRAFT_872706</name>
</gene>
<keyword evidence="2" id="KW-1185">Reference proteome</keyword>
<organism evidence="1 2">
    <name type="scientific">Pluteus cervinus</name>
    <dbReference type="NCBI Taxonomy" id="181527"/>
    <lineage>
        <taxon>Eukaryota</taxon>
        <taxon>Fungi</taxon>
        <taxon>Dikarya</taxon>
        <taxon>Basidiomycota</taxon>
        <taxon>Agaricomycotina</taxon>
        <taxon>Agaricomycetes</taxon>
        <taxon>Agaricomycetidae</taxon>
        <taxon>Agaricales</taxon>
        <taxon>Pluteineae</taxon>
        <taxon>Pluteaceae</taxon>
        <taxon>Pluteus</taxon>
    </lineage>
</organism>
<reference evidence="1 2" key="1">
    <citation type="journal article" date="2019" name="Nat. Ecol. Evol.">
        <title>Megaphylogeny resolves global patterns of mushroom evolution.</title>
        <authorList>
            <person name="Varga T."/>
            <person name="Krizsan K."/>
            <person name="Foldi C."/>
            <person name="Dima B."/>
            <person name="Sanchez-Garcia M."/>
            <person name="Sanchez-Ramirez S."/>
            <person name="Szollosi G.J."/>
            <person name="Szarkandi J.G."/>
            <person name="Papp V."/>
            <person name="Albert L."/>
            <person name="Andreopoulos W."/>
            <person name="Angelini C."/>
            <person name="Antonin V."/>
            <person name="Barry K.W."/>
            <person name="Bougher N.L."/>
            <person name="Buchanan P."/>
            <person name="Buyck B."/>
            <person name="Bense V."/>
            <person name="Catcheside P."/>
            <person name="Chovatia M."/>
            <person name="Cooper J."/>
            <person name="Damon W."/>
            <person name="Desjardin D."/>
            <person name="Finy P."/>
            <person name="Geml J."/>
            <person name="Haridas S."/>
            <person name="Hughes K."/>
            <person name="Justo A."/>
            <person name="Karasinski D."/>
            <person name="Kautmanova I."/>
            <person name="Kiss B."/>
            <person name="Kocsube S."/>
            <person name="Kotiranta H."/>
            <person name="LaButti K.M."/>
            <person name="Lechner B.E."/>
            <person name="Liimatainen K."/>
            <person name="Lipzen A."/>
            <person name="Lukacs Z."/>
            <person name="Mihaltcheva S."/>
            <person name="Morgado L.N."/>
            <person name="Niskanen T."/>
            <person name="Noordeloos M.E."/>
            <person name="Ohm R.A."/>
            <person name="Ortiz-Santana B."/>
            <person name="Ovrebo C."/>
            <person name="Racz N."/>
            <person name="Riley R."/>
            <person name="Savchenko A."/>
            <person name="Shiryaev A."/>
            <person name="Soop K."/>
            <person name="Spirin V."/>
            <person name="Szebenyi C."/>
            <person name="Tomsovsky M."/>
            <person name="Tulloss R.E."/>
            <person name="Uehling J."/>
            <person name="Grigoriev I.V."/>
            <person name="Vagvolgyi C."/>
            <person name="Papp T."/>
            <person name="Martin F.M."/>
            <person name="Miettinen O."/>
            <person name="Hibbett D.S."/>
            <person name="Nagy L.G."/>
        </authorList>
    </citation>
    <scope>NUCLEOTIDE SEQUENCE [LARGE SCALE GENOMIC DNA]</scope>
    <source>
        <strain evidence="1 2">NL-1719</strain>
    </source>
</reference>
<evidence type="ECO:0000313" key="1">
    <source>
        <dbReference type="EMBL" id="TFK61665.1"/>
    </source>
</evidence>
<name>A0ACD3A7J8_9AGAR</name>
<proteinExistence type="predicted"/>
<dbReference type="Proteomes" id="UP000308600">
    <property type="component" value="Unassembled WGS sequence"/>
</dbReference>
<protein>
    <submittedName>
        <fullName evidence="1">Uncharacterized protein</fullName>
    </submittedName>
</protein>
<accession>A0ACD3A7J8</accession>